<dbReference type="AlphaFoldDB" id="A0A0E9X7W9"/>
<evidence type="ECO:0000313" key="2">
    <source>
        <dbReference type="EMBL" id="JAH97950.1"/>
    </source>
</evidence>
<proteinExistence type="predicted"/>
<keyword evidence="1" id="KW-1133">Transmembrane helix</keyword>
<name>A0A0E9X7W9_ANGAN</name>
<feature type="transmembrane region" description="Helical" evidence="1">
    <location>
        <begin position="27"/>
        <end position="46"/>
    </location>
</feature>
<evidence type="ECO:0000256" key="1">
    <source>
        <dbReference type="SAM" id="Phobius"/>
    </source>
</evidence>
<organism evidence="2">
    <name type="scientific">Anguilla anguilla</name>
    <name type="common">European freshwater eel</name>
    <name type="synonym">Muraena anguilla</name>
    <dbReference type="NCBI Taxonomy" id="7936"/>
    <lineage>
        <taxon>Eukaryota</taxon>
        <taxon>Metazoa</taxon>
        <taxon>Chordata</taxon>
        <taxon>Craniata</taxon>
        <taxon>Vertebrata</taxon>
        <taxon>Euteleostomi</taxon>
        <taxon>Actinopterygii</taxon>
        <taxon>Neopterygii</taxon>
        <taxon>Teleostei</taxon>
        <taxon>Anguilliformes</taxon>
        <taxon>Anguillidae</taxon>
        <taxon>Anguilla</taxon>
    </lineage>
</organism>
<dbReference type="EMBL" id="GBXM01010627">
    <property type="protein sequence ID" value="JAH97950.1"/>
    <property type="molecule type" value="Transcribed_RNA"/>
</dbReference>
<accession>A0A0E9X7W9</accession>
<keyword evidence="1" id="KW-0472">Membrane</keyword>
<reference evidence="2" key="1">
    <citation type="submission" date="2014-11" db="EMBL/GenBank/DDBJ databases">
        <authorList>
            <person name="Amaro Gonzalez C."/>
        </authorList>
    </citation>
    <scope>NUCLEOTIDE SEQUENCE</scope>
</reference>
<sequence>MRPLHYVNTSELPIVTNVKEMVVCDTLFNVLLVFILLFMAGSLKLYSTGNL</sequence>
<reference evidence="2" key="2">
    <citation type="journal article" date="2015" name="Fish Shellfish Immunol.">
        <title>Early steps in the European eel (Anguilla anguilla)-Vibrio vulnificus interaction in the gills: Role of the RtxA13 toxin.</title>
        <authorList>
            <person name="Callol A."/>
            <person name="Pajuelo D."/>
            <person name="Ebbesson L."/>
            <person name="Teles M."/>
            <person name="MacKenzie S."/>
            <person name="Amaro C."/>
        </authorList>
    </citation>
    <scope>NUCLEOTIDE SEQUENCE</scope>
</reference>
<protein>
    <submittedName>
        <fullName evidence="2">Uncharacterized protein</fullName>
    </submittedName>
</protein>
<keyword evidence="1" id="KW-0812">Transmembrane</keyword>